<keyword evidence="2" id="KW-1185">Reference proteome</keyword>
<name>A0A6G1LIR7_9PEZI</name>
<protein>
    <submittedName>
        <fullName evidence="1">Uncharacterized protein</fullName>
    </submittedName>
</protein>
<dbReference type="AlphaFoldDB" id="A0A6G1LIR7"/>
<evidence type="ECO:0000313" key="1">
    <source>
        <dbReference type="EMBL" id="KAF2772756.1"/>
    </source>
</evidence>
<dbReference type="PANTHER" id="PTHR35394:SF5">
    <property type="entry name" value="DUF3176 DOMAIN-CONTAINING PROTEIN"/>
    <property type="match status" value="1"/>
</dbReference>
<evidence type="ECO:0000313" key="2">
    <source>
        <dbReference type="Proteomes" id="UP000799436"/>
    </source>
</evidence>
<reference evidence="1" key="1">
    <citation type="journal article" date="2020" name="Stud. Mycol.">
        <title>101 Dothideomycetes genomes: a test case for predicting lifestyles and emergence of pathogens.</title>
        <authorList>
            <person name="Haridas S."/>
            <person name="Albert R."/>
            <person name="Binder M."/>
            <person name="Bloem J."/>
            <person name="Labutti K."/>
            <person name="Salamov A."/>
            <person name="Andreopoulos B."/>
            <person name="Baker S."/>
            <person name="Barry K."/>
            <person name="Bills G."/>
            <person name="Bluhm B."/>
            <person name="Cannon C."/>
            <person name="Castanera R."/>
            <person name="Culley D."/>
            <person name="Daum C."/>
            <person name="Ezra D."/>
            <person name="Gonzalez J."/>
            <person name="Henrissat B."/>
            <person name="Kuo A."/>
            <person name="Liang C."/>
            <person name="Lipzen A."/>
            <person name="Lutzoni F."/>
            <person name="Magnuson J."/>
            <person name="Mondo S."/>
            <person name="Nolan M."/>
            <person name="Ohm R."/>
            <person name="Pangilinan J."/>
            <person name="Park H.-J."/>
            <person name="Ramirez L."/>
            <person name="Alfaro M."/>
            <person name="Sun H."/>
            <person name="Tritt A."/>
            <person name="Yoshinaga Y."/>
            <person name="Zwiers L.-H."/>
            <person name="Turgeon B."/>
            <person name="Goodwin S."/>
            <person name="Spatafora J."/>
            <person name="Crous P."/>
            <person name="Grigoriev I."/>
        </authorList>
    </citation>
    <scope>NUCLEOTIDE SEQUENCE</scope>
    <source>
        <strain evidence="1">CBS 116005</strain>
    </source>
</reference>
<proteinExistence type="predicted"/>
<organism evidence="1 2">
    <name type="scientific">Teratosphaeria nubilosa</name>
    <dbReference type="NCBI Taxonomy" id="161662"/>
    <lineage>
        <taxon>Eukaryota</taxon>
        <taxon>Fungi</taxon>
        <taxon>Dikarya</taxon>
        <taxon>Ascomycota</taxon>
        <taxon>Pezizomycotina</taxon>
        <taxon>Dothideomycetes</taxon>
        <taxon>Dothideomycetidae</taxon>
        <taxon>Mycosphaerellales</taxon>
        <taxon>Teratosphaeriaceae</taxon>
        <taxon>Teratosphaeria</taxon>
    </lineage>
</organism>
<dbReference type="EMBL" id="ML995813">
    <property type="protein sequence ID" value="KAF2772756.1"/>
    <property type="molecule type" value="Genomic_DNA"/>
</dbReference>
<sequence length="364" mass="39692">MDINETHYPYLNTTTSLPNGGPAVMLSNMAGAVQFAAMGLSNDAGTSLNFEFDFVVGEDVVGQVDPSTGQPFPECGSTASASTWQCRGYGAARCRIDPCVQSYYATIEDGNSNETLIEISRNWGADQIMWSRSQIDTHCIGLQERDALTELGYTVSDSNRWLTFNETLPEPPYNETFPGSLVLHDCLFVFNNVFANSLNMKLGQMLEGNISGWLPAAVVGEYPGIVGSYEGPQLVANAFSNYLRQNAPENFSTPAVGQVYDEKTCVSVRWAWIAYPSALLTCSLLFFSATMVESRPREDSGAGICKSSPLALLYHGLRHEDGSSPQVSEDFRDSKGMQALAKKTKVRLARAHDNVARLEVQGNG</sequence>
<dbReference type="Proteomes" id="UP000799436">
    <property type="component" value="Unassembled WGS sequence"/>
</dbReference>
<gene>
    <name evidence="1" type="ORF">EJ03DRAFT_348286</name>
</gene>
<accession>A0A6G1LIR7</accession>
<dbReference type="PANTHER" id="PTHR35394">
    <property type="entry name" value="DUF3176 DOMAIN-CONTAINING PROTEIN"/>
    <property type="match status" value="1"/>
</dbReference>
<dbReference type="OrthoDB" id="5376804at2759"/>